<dbReference type="GO" id="GO:0003723">
    <property type="term" value="F:RNA binding"/>
    <property type="evidence" value="ECO:0007669"/>
    <property type="project" value="UniProtKB-KW"/>
</dbReference>
<comment type="caution">
    <text evidence="7">The sequence shown here is derived from an EMBL/GenBank/DDBJ whole genome shotgun (WGS) entry which is preliminary data.</text>
</comment>
<dbReference type="OrthoDB" id="9804278at2"/>
<evidence type="ECO:0000256" key="3">
    <source>
        <dbReference type="ARBA" id="ARBA00022801"/>
    </source>
</evidence>
<dbReference type="EMBL" id="JWIR02000003">
    <property type="protein sequence ID" value="KKB43412.1"/>
    <property type="molecule type" value="Genomic_DNA"/>
</dbReference>
<dbReference type="GO" id="GO:0016787">
    <property type="term" value="F:hydrolase activity"/>
    <property type="evidence" value="ECO:0007669"/>
    <property type="project" value="UniProtKB-KW"/>
</dbReference>
<feature type="domain" description="S1 motif" evidence="6">
    <location>
        <begin position="38"/>
        <end position="109"/>
    </location>
</feature>
<keyword evidence="5" id="KW-0694">RNA-binding</keyword>
<dbReference type="RefSeq" id="WP_040047752.1">
    <property type="nucleotide sequence ID" value="NZ_JWIR02000003.1"/>
</dbReference>
<dbReference type="PANTHER" id="PTHR30001:SF0">
    <property type="entry name" value="RIBONUCLEASE G"/>
    <property type="match status" value="1"/>
</dbReference>
<dbReference type="PROSITE" id="PS50126">
    <property type="entry name" value="S1"/>
    <property type="match status" value="1"/>
</dbReference>
<dbReference type="GO" id="GO:0004540">
    <property type="term" value="F:RNA nuclease activity"/>
    <property type="evidence" value="ECO:0007669"/>
    <property type="project" value="InterPro"/>
</dbReference>
<dbReference type="Pfam" id="PF00575">
    <property type="entry name" value="S1"/>
    <property type="match status" value="1"/>
</dbReference>
<evidence type="ECO:0000259" key="6">
    <source>
        <dbReference type="PROSITE" id="PS50126"/>
    </source>
</evidence>
<dbReference type="AlphaFoldDB" id="A0A0F5IE07"/>
<name>A0A0F5IE07_BACTR</name>
<dbReference type="GO" id="GO:0006364">
    <property type="term" value="P:rRNA processing"/>
    <property type="evidence" value="ECO:0007669"/>
    <property type="project" value="TreeGrafter"/>
</dbReference>
<dbReference type="SMART" id="SM00316">
    <property type="entry name" value="S1"/>
    <property type="match status" value="1"/>
</dbReference>
<dbReference type="InterPro" id="IPR012340">
    <property type="entry name" value="NA-bd_OB-fold"/>
</dbReference>
<dbReference type="Gene3D" id="3.40.1260.20">
    <property type="entry name" value="Ribonuclease E, catalytic domain"/>
    <property type="match status" value="1"/>
</dbReference>
<keyword evidence="3" id="KW-0378">Hydrolase</keyword>
<evidence type="ECO:0000313" key="7">
    <source>
        <dbReference type="EMBL" id="KKB43412.1"/>
    </source>
</evidence>
<dbReference type="NCBIfam" id="TIGR00757">
    <property type="entry name" value="RNaseEG"/>
    <property type="match status" value="1"/>
</dbReference>
<keyword evidence="8" id="KW-1185">Reference proteome</keyword>
<dbReference type="Gene3D" id="2.40.50.140">
    <property type="entry name" value="Nucleic acid-binding proteins"/>
    <property type="match status" value="1"/>
</dbReference>
<sequence>MNALIVSSKGREQRLAVIKSGTVDQIHIFQPSHLSRVGFIYYGVVTKVEKGMDACFVDIGLERKGYLHRSDWPNHQNRSISELVHQGQKVIVQVTKDASEMKGARLSAVIEWPGKRLVYLPQGGYTAVSKKVANEGQRREWINWIEEQKSEGEGVILRTAAFQQSKEEFLAEWEKLREEHKNLLQKARQEKAPALLIERELLKETVFTRMQELQEGELVCDEAKVLSDIKKDPRFESKRWSPVLYTGREEVFAAYQVPDALQTALKQVVWLPSGGFIVIQRTEAMTVIDVNTGKFTGKSSQRQTVLLTNKEAAIESLRQARLRDISGIILIDFIDMFSEEDRRKVEALLVQEAKKDVKQLSIRGFTALGLMEITRKKTKTSLLETLTVPCQTCGGTGRMVSPETAAFRLEREVLAYERSSEEAILIEATPEVIEIFAGEQREYHNKLEALISKRMIYRVIQSDIPRGRVVRAGSSKELESNQLEKRS</sequence>
<dbReference type="GO" id="GO:0046872">
    <property type="term" value="F:metal ion binding"/>
    <property type="evidence" value="ECO:0007669"/>
    <property type="project" value="UniProtKB-KW"/>
</dbReference>
<dbReference type="Proteomes" id="UP000031563">
    <property type="component" value="Unassembled WGS sequence"/>
</dbReference>
<dbReference type="SUPFAM" id="SSF50249">
    <property type="entry name" value="Nucleic acid-binding proteins"/>
    <property type="match status" value="1"/>
</dbReference>
<dbReference type="PANTHER" id="PTHR30001">
    <property type="entry name" value="RIBONUCLEASE"/>
    <property type="match status" value="1"/>
</dbReference>
<proteinExistence type="predicted"/>
<dbReference type="STRING" id="1221996.QY95_01657"/>
<dbReference type="InterPro" id="IPR004659">
    <property type="entry name" value="RNase_E/G"/>
</dbReference>
<evidence type="ECO:0000256" key="5">
    <source>
        <dbReference type="ARBA" id="ARBA00022884"/>
    </source>
</evidence>
<dbReference type="Pfam" id="PF10150">
    <property type="entry name" value="RNase_E_G"/>
    <property type="match status" value="1"/>
</dbReference>
<protein>
    <submittedName>
        <fullName evidence="7">Cytoplasmic axial filament protein CafA and Ribonuclease G</fullName>
    </submittedName>
</protein>
<organism evidence="7 8">
    <name type="scientific">Bacillus thermotolerans</name>
    <name type="common">Quasibacillus thermotolerans</name>
    <dbReference type="NCBI Taxonomy" id="1221996"/>
    <lineage>
        <taxon>Bacteria</taxon>
        <taxon>Bacillati</taxon>
        <taxon>Bacillota</taxon>
        <taxon>Bacilli</taxon>
        <taxon>Bacillales</taxon>
        <taxon>Bacillaceae</taxon>
        <taxon>Bacillus</taxon>
    </lineage>
</organism>
<gene>
    <name evidence="7" type="ORF">QY95_01657</name>
</gene>
<keyword evidence="2" id="KW-0479">Metal-binding</keyword>
<dbReference type="CDD" id="cd04453">
    <property type="entry name" value="S1_RNase_E"/>
    <property type="match status" value="1"/>
</dbReference>
<evidence type="ECO:0000256" key="1">
    <source>
        <dbReference type="ARBA" id="ARBA00001946"/>
    </source>
</evidence>
<evidence type="ECO:0000256" key="2">
    <source>
        <dbReference type="ARBA" id="ARBA00022723"/>
    </source>
</evidence>
<evidence type="ECO:0000256" key="4">
    <source>
        <dbReference type="ARBA" id="ARBA00022842"/>
    </source>
</evidence>
<dbReference type="GO" id="GO:0005737">
    <property type="term" value="C:cytoplasm"/>
    <property type="evidence" value="ECO:0007669"/>
    <property type="project" value="TreeGrafter"/>
</dbReference>
<accession>A0A0F5IE07</accession>
<dbReference type="InterPro" id="IPR003029">
    <property type="entry name" value="S1_domain"/>
</dbReference>
<reference evidence="7" key="1">
    <citation type="submission" date="2015-02" db="EMBL/GenBank/DDBJ databases">
        <title>Genome Assembly of Bacillaceae bacterium MTCC 8252.</title>
        <authorList>
            <person name="Verma A."/>
            <person name="Khatri I."/>
            <person name="Mual P."/>
            <person name="Subramanian S."/>
            <person name="Krishnamurthi S."/>
        </authorList>
    </citation>
    <scope>NUCLEOTIDE SEQUENCE [LARGE SCALE GENOMIC DNA]</scope>
    <source>
        <strain evidence="7">MTCC 8252</strain>
    </source>
</reference>
<comment type="cofactor">
    <cofactor evidence="1">
        <name>Mg(2+)</name>
        <dbReference type="ChEBI" id="CHEBI:18420"/>
    </cofactor>
</comment>
<evidence type="ECO:0000313" key="8">
    <source>
        <dbReference type="Proteomes" id="UP000031563"/>
    </source>
</evidence>
<dbReference type="InterPro" id="IPR019307">
    <property type="entry name" value="RNA-bd_AU-1/RNase_E/G"/>
</dbReference>
<keyword evidence="4" id="KW-0460">Magnesium</keyword>